<dbReference type="PANTHER" id="PTHR42760:SF133">
    <property type="entry name" value="3-OXOACYL-[ACYL-CARRIER-PROTEIN] REDUCTASE"/>
    <property type="match status" value="1"/>
</dbReference>
<dbReference type="EMBL" id="SOEZ01000054">
    <property type="protein sequence ID" value="TFB49895.1"/>
    <property type="molecule type" value="Genomic_DNA"/>
</dbReference>
<dbReference type="Gene3D" id="3.40.50.720">
    <property type="entry name" value="NAD(P)-binding Rossmann-like Domain"/>
    <property type="match status" value="1"/>
</dbReference>
<reference evidence="3 4" key="1">
    <citation type="submission" date="2019-03" db="EMBL/GenBank/DDBJ databases">
        <title>Genomics of glacier-inhabiting Cryobacterium strains.</title>
        <authorList>
            <person name="Liu Q."/>
            <person name="Xin Y.-H."/>
        </authorList>
    </citation>
    <scope>NUCLEOTIDE SEQUENCE [LARGE SCALE GENOMIC DNA]</scope>
    <source>
        <strain evidence="3 4">Sr47</strain>
    </source>
</reference>
<dbReference type="Pfam" id="PF00106">
    <property type="entry name" value="adh_short"/>
    <property type="match status" value="1"/>
</dbReference>
<organism evidence="3 4">
    <name type="scientific">Cryobacterium tagatosivorans</name>
    <dbReference type="NCBI Taxonomy" id="1259199"/>
    <lineage>
        <taxon>Bacteria</taxon>
        <taxon>Bacillati</taxon>
        <taxon>Actinomycetota</taxon>
        <taxon>Actinomycetes</taxon>
        <taxon>Micrococcales</taxon>
        <taxon>Microbacteriaceae</taxon>
        <taxon>Cryobacterium</taxon>
    </lineage>
</organism>
<dbReference type="InterPro" id="IPR002347">
    <property type="entry name" value="SDR_fam"/>
</dbReference>
<dbReference type="RefSeq" id="WP_134490927.1">
    <property type="nucleotide sequence ID" value="NZ_SOEZ01000054.1"/>
</dbReference>
<evidence type="ECO:0000256" key="1">
    <source>
        <dbReference type="ARBA" id="ARBA00006484"/>
    </source>
</evidence>
<comment type="similarity">
    <text evidence="1">Belongs to the short-chain dehydrogenases/reductases (SDR) family.</text>
</comment>
<dbReference type="SUPFAM" id="SSF51735">
    <property type="entry name" value="NAD(P)-binding Rossmann-fold domains"/>
    <property type="match status" value="1"/>
</dbReference>
<dbReference type="GO" id="GO:0016616">
    <property type="term" value="F:oxidoreductase activity, acting on the CH-OH group of donors, NAD or NADP as acceptor"/>
    <property type="evidence" value="ECO:0007669"/>
    <property type="project" value="TreeGrafter"/>
</dbReference>
<dbReference type="InterPro" id="IPR036291">
    <property type="entry name" value="NAD(P)-bd_dom_sf"/>
</dbReference>
<protein>
    <submittedName>
        <fullName evidence="3">SDR family oxidoreductase</fullName>
    </submittedName>
</protein>
<proteinExistence type="inferred from homology"/>
<accession>A0A4R8UFC5</accession>
<evidence type="ECO:0000313" key="4">
    <source>
        <dbReference type="Proteomes" id="UP000297866"/>
    </source>
</evidence>
<keyword evidence="4" id="KW-1185">Reference proteome</keyword>
<dbReference type="GO" id="GO:0006633">
    <property type="term" value="P:fatty acid biosynthetic process"/>
    <property type="evidence" value="ECO:0007669"/>
    <property type="project" value="TreeGrafter"/>
</dbReference>
<keyword evidence="2" id="KW-0560">Oxidoreductase</keyword>
<dbReference type="GO" id="GO:0048038">
    <property type="term" value="F:quinone binding"/>
    <property type="evidence" value="ECO:0007669"/>
    <property type="project" value="TreeGrafter"/>
</dbReference>
<evidence type="ECO:0000313" key="3">
    <source>
        <dbReference type="EMBL" id="TFB49895.1"/>
    </source>
</evidence>
<dbReference type="PANTHER" id="PTHR42760">
    <property type="entry name" value="SHORT-CHAIN DEHYDROGENASES/REDUCTASES FAMILY MEMBER"/>
    <property type="match status" value="1"/>
</dbReference>
<dbReference type="OrthoDB" id="286404at2"/>
<evidence type="ECO:0000256" key="2">
    <source>
        <dbReference type="ARBA" id="ARBA00023002"/>
    </source>
</evidence>
<dbReference type="AlphaFoldDB" id="A0A4R8UFC5"/>
<gene>
    <name evidence="3" type="ORF">E3O23_10915</name>
</gene>
<dbReference type="CDD" id="cd05233">
    <property type="entry name" value="SDR_c"/>
    <property type="match status" value="1"/>
</dbReference>
<dbReference type="Proteomes" id="UP000297866">
    <property type="component" value="Unassembled WGS sequence"/>
</dbReference>
<dbReference type="PRINTS" id="PR00081">
    <property type="entry name" value="GDHRDH"/>
</dbReference>
<name>A0A4R8UFC5_9MICO</name>
<comment type="caution">
    <text evidence="3">The sequence shown here is derived from an EMBL/GenBank/DDBJ whole genome shotgun (WGS) entry which is preliminary data.</text>
</comment>
<sequence length="227" mass="22385">MADGQARTALVTGAAGRAGRALALGLAARGDRVVAADRDVAGARETVALIEADGGTALAVGVDVTVLNSARALALTAADFSGERGGGGRIDVVINAASDAGADSAPFTEVDVDEWDRLMAVNLKGPWLVTRACSRFLPPGGKVVILCAAVAGGSARAVHSAASEGGVIALARALAEELRGRGVTVNAVVPGAGEPDDIVGAALFLAGPGSARITGQALVVDDGRPFG</sequence>